<evidence type="ECO:0000313" key="4">
    <source>
        <dbReference type="Proteomes" id="UP000295060"/>
    </source>
</evidence>
<dbReference type="Proteomes" id="UP000295060">
    <property type="component" value="Unassembled WGS sequence"/>
</dbReference>
<dbReference type="PROSITE" id="PS51459">
    <property type="entry name" value="FIDO"/>
    <property type="match status" value="1"/>
</dbReference>
<organism evidence="3 4">
    <name type="scientific">Kribbella pratensis</name>
    <dbReference type="NCBI Taxonomy" id="2512112"/>
    <lineage>
        <taxon>Bacteria</taxon>
        <taxon>Bacillati</taxon>
        <taxon>Actinomycetota</taxon>
        <taxon>Actinomycetes</taxon>
        <taxon>Propionibacteriales</taxon>
        <taxon>Kribbellaceae</taxon>
        <taxon>Kribbella</taxon>
    </lineage>
</organism>
<evidence type="ECO:0000259" key="2">
    <source>
        <dbReference type="PROSITE" id="PS51459"/>
    </source>
</evidence>
<comment type="caution">
    <text evidence="3">The sequence shown here is derived from an EMBL/GenBank/DDBJ whole genome shotgun (WGS) entry which is preliminary data.</text>
</comment>
<dbReference type="Pfam" id="PF02661">
    <property type="entry name" value="Fic"/>
    <property type="match status" value="1"/>
</dbReference>
<dbReference type="InterPro" id="IPR040198">
    <property type="entry name" value="Fido_containing"/>
</dbReference>
<dbReference type="PANTHER" id="PTHR13504">
    <property type="entry name" value="FIDO DOMAIN-CONTAINING PROTEIN DDB_G0283145"/>
    <property type="match status" value="1"/>
</dbReference>
<keyword evidence="4" id="KW-1185">Reference proteome</keyword>
<dbReference type="InterPro" id="IPR036388">
    <property type="entry name" value="WH-like_DNA-bd_sf"/>
</dbReference>
<dbReference type="InterPro" id="IPR036390">
    <property type="entry name" value="WH_DNA-bd_sf"/>
</dbReference>
<proteinExistence type="predicted"/>
<name>A0ABY2FDM3_9ACTN</name>
<dbReference type="PANTHER" id="PTHR13504:SF38">
    <property type="entry name" value="FIDO DOMAIN-CONTAINING PROTEIN"/>
    <property type="match status" value="1"/>
</dbReference>
<accession>A0ABY2FDM3</accession>
<sequence>MAGVNQPGDLQLAVGWEPSEWDAGDIPMSRRERAESTGSYLASVPPGISDLDFDIPSEVAAGAEDALVEISRFDAELAASLPRADGELAPLAVVLLRTESASSSQIEGVTAGAKALAIATLNESSGQNARMVAANVEAMQKAIDLADDLSTDSILAAHRVLMHDQAYAHPGRLRDGQVWIGGGPTPHTATFVPPRHERVPALMDDLVAFCRRTDLPVLTQVSIAHAQFETIHPFNDGNGRTGRTLVHAMLRRSGVTRRLTVPVSAGLLTDTDAYFAALGSYRDGDPVPIITQFGRASFAAVGNGRRLVSDLTEIYADWQQVLPSRKGSAARRLLPHLLSQPAVTIAHVQQHLDVSQPAAQRAVDQLVEAEILKQISTGKRDRAWIAREVITVLDDFAARSGRRG</sequence>
<dbReference type="SUPFAM" id="SSF46785">
    <property type="entry name" value="Winged helix' DNA-binding domain"/>
    <property type="match status" value="1"/>
</dbReference>
<feature type="region of interest" description="Disordered" evidence="1">
    <location>
        <begin position="1"/>
        <end position="41"/>
    </location>
</feature>
<dbReference type="Gene3D" id="1.10.3290.10">
    <property type="entry name" value="Fido-like domain"/>
    <property type="match status" value="1"/>
</dbReference>
<dbReference type="EMBL" id="SODU01000002">
    <property type="protein sequence ID" value="TDW89451.1"/>
    <property type="molecule type" value="Genomic_DNA"/>
</dbReference>
<dbReference type="SUPFAM" id="SSF140931">
    <property type="entry name" value="Fic-like"/>
    <property type="match status" value="1"/>
</dbReference>
<protein>
    <submittedName>
        <fullName evidence="3">Fic family protein</fullName>
    </submittedName>
</protein>
<feature type="domain" description="Fido" evidence="2">
    <location>
        <begin position="149"/>
        <end position="296"/>
    </location>
</feature>
<dbReference type="Gene3D" id="1.10.10.10">
    <property type="entry name" value="Winged helix-like DNA-binding domain superfamily/Winged helix DNA-binding domain"/>
    <property type="match status" value="1"/>
</dbReference>
<evidence type="ECO:0000313" key="3">
    <source>
        <dbReference type="EMBL" id="TDW89451.1"/>
    </source>
</evidence>
<evidence type="ECO:0000256" key="1">
    <source>
        <dbReference type="SAM" id="MobiDB-lite"/>
    </source>
</evidence>
<reference evidence="3 4" key="1">
    <citation type="submission" date="2019-03" db="EMBL/GenBank/DDBJ databases">
        <title>Genomic Encyclopedia of Type Strains, Phase III (KMG-III): the genomes of soil and plant-associated and newly described type strains.</title>
        <authorList>
            <person name="Whitman W."/>
        </authorList>
    </citation>
    <scope>NUCLEOTIDE SEQUENCE [LARGE SCALE GENOMIC DNA]</scope>
    <source>
        <strain evidence="3 4">VKMAc-2574</strain>
    </source>
</reference>
<gene>
    <name evidence="3" type="ORF">EV137_3245</name>
</gene>
<dbReference type="InterPro" id="IPR003812">
    <property type="entry name" value="Fido"/>
</dbReference>
<dbReference type="InterPro" id="IPR036597">
    <property type="entry name" value="Fido-like_dom_sf"/>
</dbReference>